<dbReference type="Gene3D" id="1.10.490.10">
    <property type="entry name" value="Globins"/>
    <property type="match status" value="1"/>
</dbReference>
<protein>
    <submittedName>
        <fullName evidence="1">Preprotein translocase subunit TatC</fullName>
    </submittedName>
</protein>
<reference evidence="1" key="2">
    <citation type="submission" date="2020-09" db="EMBL/GenBank/DDBJ databases">
        <authorList>
            <person name="Sun Q."/>
            <person name="Zhou Y."/>
        </authorList>
    </citation>
    <scope>NUCLEOTIDE SEQUENCE</scope>
    <source>
        <strain evidence="1">CGMCC 1.15082</strain>
    </source>
</reference>
<dbReference type="CDD" id="cd08916">
    <property type="entry name" value="TrHb3_P"/>
    <property type="match status" value="1"/>
</dbReference>
<reference evidence="1" key="1">
    <citation type="journal article" date="2014" name="Int. J. Syst. Evol. Microbiol.">
        <title>Complete genome sequence of Corynebacterium casei LMG S-19264T (=DSM 44701T), isolated from a smear-ripened cheese.</title>
        <authorList>
            <consortium name="US DOE Joint Genome Institute (JGI-PGF)"/>
            <person name="Walter F."/>
            <person name="Albersmeier A."/>
            <person name="Kalinowski J."/>
            <person name="Ruckert C."/>
        </authorList>
    </citation>
    <scope>NUCLEOTIDE SEQUENCE</scope>
    <source>
        <strain evidence="1">CGMCC 1.15082</strain>
    </source>
</reference>
<dbReference type="EMBL" id="BMHH01000015">
    <property type="protein sequence ID" value="GGB02677.1"/>
    <property type="molecule type" value="Genomic_DNA"/>
</dbReference>
<dbReference type="RefSeq" id="WP_188825343.1">
    <property type="nucleotide sequence ID" value="NZ_BMHH01000015.1"/>
</dbReference>
<proteinExistence type="predicted"/>
<organism evidence="1 2">
    <name type="scientific">Brucella endophytica</name>
    <dbReference type="NCBI Taxonomy" id="1963359"/>
    <lineage>
        <taxon>Bacteria</taxon>
        <taxon>Pseudomonadati</taxon>
        <taxon>Pseudomonadota</taxon>
        <taxon>Alphaproteobacteria</taxon>
        <taxon>Hyphomicrobiales</taxon>
        <taxon>Brucellaceae</taxon>
        <taxon>Brucella/Ochrobactrum group</taxon>
        <taxon>Brucella</taxon>
    </lineage>
</organism>
<dbReference type="GO" id="GO:0020037">
    <property type="term" value="F:heme binding"/>
    <property type="evidence" value="ECO:0007669"/>
    <property type="project" value="InterPro"/>
</dbReference>
<name>A0A916WJ64_9HYPH</name>
<dbReference type="SUPFAM" id="SSF46458">
    <property type="entry name" value="Globin-like"/>
    <property type="match status" value="1"/>
</dbReference>
<comment type="caution">
    <text evidence="1">The sequence shown here is derived from an EMBL/GenBank/DDBJ whole genome shotgun (WGS) entry which is preliminary data.</text>
</comment>
<dbReference type="Proteomes" id="UP000646478">
    <property type="component" value="Unassembled WGS sequence"/>
</dbReference>
<evidence type="ECO:0000313" key="2">
    <source>
        <dbReference type="Proteomes" id="UP000646478"/>
    </source>
</evidence>
<dbReference type="InterPro" id="IPR012292">
    <property type="entry name" value="Globin/Proto"/>
</dbReference>
<accession>A0A916WJ64</accession>
<evidence type="ECO:0000313" key="1">
    <source>
        <dbReference type="EMBL" id="GGB02677.1"/>
    </source>
</evidence>
<dbReference type="AlphaFoldDB" id="A0A916WJ64"/>
<dbReference type="InterPro" id="IPR009050">
    <property type="entry name" value="Globin-like_sf"/>
</dbReference>
<sequence length="151" mass="17102">MTESPSSGRTVLIDGTPLPDVLTEKMIHDVVHGFYDRIRADALLGPIFNGAIEPHRWPEHLARMCDFWSSMLLRTSRYDGRPLPAHLKFPELGEPHFRQWLKLFRETVSTLCPPEVEALFMSRAQRVAHSFRLAIAVSRGESSLGIAPIVE</sequence>
<keyword evidence="2" id="KW-1185">Reference proteome</keyword>
<gene>
    <name evidence="1" type="ORF">GCM10011491_33510</name>
</gene>
<dbReference type="GO" id="GO:0019825">
    <property type="term" value="F:oxygen binding"/>
    <property type="evidence" value="ECO:0007669"/>
    <property type="project" value="InterPro"/>
</dbReference>